<keyword evidence="6 7" id="KW-0472">Membrane</keyword>
<dbReference type="PROSITE" id="PS50928">
    <property type="entry name" value="ABC_TM1"/>
    <property type="match status" value="1"/>
</dbReference>
<evidence type="ECO:0000259" key="8">
    <source>
        <dbReference type="PROSITE" id="PS50928"/>
    </source>
</evidence>
<evidence type="ECO:0000256" key="5">
    <source>
        <dbReference type="ARBA" id="ARBA00022989"/>
    </source>
</evidence>
<dbReference type="CDD" id="cd06261">
    <property type="entry name" value="TM_PBP2"/>
    <property type="match status" value="1"/>
</dbReference>
<evidence type="ECO:0000256" key="6">
    <source>
        <dbReference type="ARBA" id="ARBA00023136"/>
    </source>
</evidence>
<dbReference type="EMBL" id="JAYGGQ010000005">
    <property type="protein sequence ID" value="MEA5454732.1"/>
    <property type="molecule type" value="Genomic_DNA"/>
</dbReference>
<dbReference type="RefSeq" id="WP_323278581.1">
    <property type="nucleotide sequence ID" value="NZ_JAYGGQ010000005.1"/>
</dbReference>
<reference evidence="9 10" key="1">
    <citation type="submission" date="2023-12" db="EMBL/GenBank/DDBJ databases">
        <title>Sinomonas terricola sp. nov, isolated from litchi orchard soil in Guangdong, PR China.</title>
        <authorList>
            <person name="Jiaxin W."/>
            <person name="Yang Z."/>
            <person name="Honghui Z."/>
        </authorList>
    </citation>
    <scope>NUCLEOTIDE SEQUENCE [LARGE SCALE GENOMIC DNA]</scope>
    <source>
        <strain evidence="9 10">JGH33</strain>
    </source>
</reference>
<accession>A0ABU5T4Z0</accession>
<feature type="domain" description="ABC transmembrane type-1" evidence="8">
    <location>
        <begin position="103"/>
        <end position="317"/>
    </location>
</feature>
<keyword evidence="2 7" id="KW-0813">Transport</keyword>
<dbReference type="PANTHER" id="PTHR43227:SF8">
    <property type="entry name" value="DIACETYLCHITOBIOSE UPTAKE SYSTEM PERMEASE PROTEIN DASB"/>
    <property type="match status" value="1"/>
</dbReference>
<dbReference type="Proteomes" id="UP001304769">
    <property type="component" value="Unassembled WGS sequence"/>
</dbReference>
<proteinExistence type="inferred from homology"/>
<comment type="caution">
    <text evidence="9">The sequence shown here is derived from an EMBL/GenBank/DDBJ whole genome shotgun (WGS) entry which is preliminary data.</text>
</comment>
<feature type="transmembrane region" description="Helical" evidence="7">
    <location>
        <begin position="201"/>
        <end position="221"/>
    </location>
</feature>
<keyword evidence="4 7" id="KW-0812">Transmembrane</keyword>
<keyword evidence="10" id="KW-1185">Reference proteome</keyword>
<comment type="subcellular location">
    <subcellularLocation>
        <location evidence="1 7">Cell membrane</location>
        <topology evidence="1 7">Multi-pass membrane protein</topology>
    </subcellularLocation>
</comment>
<evidence type="ECO:0000256" key="7">
    <source>
        <dbReference type="RuleBase" id="RU363032"/>
    </source>
</evidence>
<evidence type="ECO:0000256" key="4">
    <source>
        <dbReference type="ARBA" id="ARBA00022692"/>
    </source>
</evidence>
<keyword evidence="5 7" id="KW-1133">Transmembrane helix</keyword>
<feature type="transmembrane region" description="Helical" evidence="7">
    <location>
        <begin position="140"/>
        <end position="161"/>
    </location>
</feature>
<evidence type="ECO:0000256" key="1">
    <source>
        <dbReference type="ARBA" id="ARBA00004651"/>
    </source>
</evidence>
<dbReference type="InterPro" id="IPR000515">
    <property type="entry name" value="MetI-like"/>
</dbReference>
<evidence type="ECO:0000313" key="9">
    <source>
        <dbReference type="EMBL" id="MEA5454732.1"/>
    </source>
</evidence>
<dbReference type="SUPFAM" id="SSF161098">
    <property type="entry name" value="MetI-like"/>
    <property type="match status" value="1"/>
</dbReference>
<sequence>MADHESTATVSLLPRAADRPMARSEEVHRKESRRGGKMAARRARVGWVFIAPFAVVFVAFLLAPLGYAFYLSLFTKGLAAGTKFSGFDNYVHAFTDPAFLKGVWFVLRFSVVLIPVQMAVSLAAALVLDGLTSRMARFSRLMIFLPYAIPAVIGALMWGFLYSPSFGPFQQIASVFQAQAPFLLSQDKVFYGLMNVVTWQWAGYYMIILYAALQGIDPSLYEAARIDGANSWQVAFRIKVPLVSSALVLILVFALIGTLQFFSEPQILKPISNGSITPDFTPNIYAFNLAFGYAQFNYASAISFALGIVVFIAVYAFMFATRKRGSSLS</sequence>
<feature type="transmembrane region" description="Helical" evidence="7">
    <location>
        <begin position="105"/>
        <end position="128"/>
    </location>
</feature>
<gene>
    <name evidence="9" type="ORF">SPF06_08365</name>
</gene>
<organism evidence="9 10">
    <name type="scientific">Sinomonas terricola</name>
    <dbReference type="NCBI Taxonomy" id="3110330"/>
    <lineage>
        <taxon>Bacteria</taxon>
        <taxon>Bacillati</taxon>
        <taxon>Actinomycetota</taxon>
        <taxon>Actinomycetes</taxon>
        <taxon>Micrococcales</taxon>
        <taxon>Micrococcaceae</taxon>
        <taxon>Sinomonas</taxon>
    </lineage>
</organism>
<evidence type="ECO:0000256" key="3">
    <source>
        <dbReference type="ARBA" id="ARBA00022475"/>
    </source>
</evidence>
<evidence type="ECO:0000256" key="2">
    <source>
        <dbReference type="ARBA" id="ARBA00022448"/>
    </source>
</evidence>
<feature type="transmembrane region" description="Helical" evidence="7">
    <location>
        <begin position="242"/>
        <end position="262"/>
    </location>
</feature>
<dbReference type="PANTHER" id="PTHR43227">
    <property type="entry name" value="BLL4140 PROTEIN"/>
    <property type="match status" value="1"/>
</dbReference>
<comment type="similarity">
    <text evidence="7">Belongs to the binding-protein-dependent transport system permease family.</text>
</comment>
<dbReference type="InterPro" id="IPR035906">
    <property type="entry name" value="MetI-like_sf"/>
</dbReference>
<dbReference type="Pfam" id="PF00528">
    <property type="entry name" value="BPD_transp_1"/>
    <property type="match status" value="1"/>
</dbReference>
<evidence type="ECO:0000313" key="10">
    <source>
        <dbReference type="Proteomes" id="UP001304769"/>
    </source>
</evidence>
<feature type="transmembrane region" description="Helical" evidence="7">
    <location>
        <begin position="298"/>
        <end position="320"/>
    </location>
</feature>
<feature type="transmembrane region" description="Helical" evidence="7">
    <location>
        <begin position="47"/>
        <end position="70"/>
    </location>
</feature>
<keyword evidence="3" id="KW-1003">Cell membrane</keyword>
<dbReference type="Gene3D" id="1.10.3720.10">
    <property type="entry name" value="MetI-like"/>
    <property type="match status" value="1"/>
</dbReference>
<dbReference type="InterPro" id="IPR050809">
    <property type="entry name" value="UgpAE/MalFG_permease"/>
</dbReference>
<protein>
    <submittedName>
        <fullName evidence="9">Sugar ABC transporter permease</fullName>
    </submittedName>
</protein>
<name>A0ABU5T4Z0_9MICC</name>